<name>A0A853CN93_9ACTN</name>
<gene>
    <name evidence="7" type="ORF">GGQ55_004939</name>
</gene>
<evidence type="ECO:0000256" key="3">
    <source>
        <dbReference type="ARBA" id="ARBA00022741"/>
    </source>
</evidence>
<reference evidence="7 8" key="1">
    <citation type="submission" date="2020-07" db="EMBL/GenBank/DDBJ databases">
        <title>Sequencing the genomes of 1000 actinobacteria strains.</title>
        <authorList>
            <person name="Klenk H.-P."/>
        </authorList>
    </citation>
    <scope>NUCLEOTIDE SEQUENCE [LARGE SCALE GENOMIC DNA]</scope>
    <source>
        <strain evidence="7 8">DSM 104001</strain>
    </source>
</reference>
<dbReference type="Gene3D" id="3.40.50.300">
    <property type="entry name" value="P-loop containing nucleotide triphosphate hydrolases"/>
    <property type="match status" value="1"/>
</dbReference>
<dbReference type="GO" id="GO:0015807">
    <property type="term" value="P:L-amino acid transport"/>
    <property type="evidence" value="ECO:0007669"/>
    <property type="project" value="TreeGrafter"/>
</dbReference>
<evidence type="ECO:0000256" key="1">
    <source>
        <dbReference type="ARBA" id="ARBA00005417"/>
    </source>
</evidence>
<evidence type="ECO:0000313" key="8">
    <source>
        <dbReference type="Proteomes" id="UP000541969"/>
    </source>
</evidence>
<sequence length="236" mass="25213">MSLLEVRDLTAGHGLLTAVREMSFEVREGETVALVGANGAGKTTLLRTLAGAHHATSGSVVFDGADVTHLPAYKRVRRGVALVPEGRRLFGDMTVEENLLVAGRRARPGPWTLQRVLEAFPMLEPLRGRRGASLSGGEQQATSIGRALMTNPRLLLVDEVSLGLSPVAVDAVYASLAHLTDDDGATLVLVEQDLGRALTVADRVICVLEGRIVLEAPSDRITRDEVTAAYFGVDRV</sequence>
<dbReference type="CDD" id="cd03224">
    <property type="entry name" value="ABC_TM1139_LivF_branched"/>
    <property type="match status" value="1"/>
</dbReference>
<dbReference type="InterPro" id="IPR027417">
    <property type="entry name" value="P-loop_NTPase"/>
</dbReference>
<dbReference type="GO" id="GO:0005524">
    <property type="term" value="F:ATP binding"/>
    <property type="evidence" value="ECO:0007669"/>
    <property type="project" value="UniProtKB-KW"/>
</dbReference>
<dbReference type="PANTHER" id="PTHR43820:SF5">
    <property type="entry name" value="HIGH-AFFINITY BRANCHED-CHAIN AMINO ACID TRANSPORT ATP-BINDING PROTEIN"/>
    <property type="match status" value="1"/>
</dbReference>
<proteinExistence type="inferred from homology"/>
<evidence type="ECO:0000313" key="7">
    <source>
        <dbReference type="EMBL" id="NYJ08661.1"/>
    </source>
</evidence>
<comment type="caution">
    <text evidence="7">The sequence shown here is derived from an EMBL/GenBank/DDBJ whole genome shotgun (WGS) entry which is preliminary data.</text>
</comment>
<dbReference type="PANTHER" id="PTHR43820">
    <property type="entry name" value="HIGH-AFFINITY BRANCHED-CHAIN AMINO ACID TRANSPORT ATP-BINDING PROTEIN LIVF"/>
    <property type="match status" value="1"/>
</dbReference>
<dbReference type="RefSeq" id="WP_179721419.1">
    <property type="nucleotide sequence ID" value="NZ_JACBZT010000001.1"/>
</dbReference>
<keyword evidence="2" id="KW-0813">Transport</keyword>
<organism evidence="7 8">
    <name type="scientific">Petropleomorpha daqingensis</name>
    <dbReference type="NCBI Taxonomy" id="2026353"/>
    <lineage>
        <taxon>Bacteria</taxon>
        <taxon>Bacillati</taxon>
        <taxon>Actinomycetota</taxon>
        <taxon>Actinomycetes</taxon>
        <taxon>Geodermatophilales</taxon>
        <taxon>Geodermatophilaceae</taxon>
        <taxon>Petropleomorpha</taxon>
    </lineage>
</organism>
<dbReference type="GO" id="GO:0015658">
    <property type="term" value="F:branched-chain amino acid transmembrane transporter activity"/>
    <property type="evidence" value="ECO:0007669"/>
    <property type="project" value="TreeGrafter"/>
</dbReference>
<dbReference type="InterPro" id="IPR052156">
    <property type="entry name" value="BCAA_Transport_ATP-bd_LivF"/>
</dbReference>
<dbReference type="InterPro" id="IPR003439">
    <property type="entry name" value="ABC_transporter-like_ATP-bd"/>
</dbReference>
<dbReference type="Proteomes" id="UP000541969">
    <property type="component" value="Unassembled WGS sequence"/>
</dbReference>
<dbReference type="GO" id="GO:0016887">
    <property type="term" value="F:ATP hydrolysis activity"/>
    <property type="evidence" value="ECO:0007669"/>
    <property type="project" value="InterPro"/>
</dbReference>
<dbReference type="AlphaFoldDB" id="A0A853CN93"/>
<protein>
    <submittedName>
        <fullName evidence="7">Branched-chain amino acid transport system ATP-binding protein</fullName>
    </submittedName>
</protein>
<dbReference type="Pfam" id="PF00005">
    <property type="entry name" value="ABC_tran"/>
    <property type="match status" value="1"/>
</dbReference>
<dbReference type="EMBL" id="JACBZT010000001">
    <property type="protein sequence ID" value="NYJ08661.1"/>
    <property type="molecule type" value="Genomic_DNA"/>
</dbReference>
<dbReference type="PROSITE" id="PS50893">
    <property type="entry name" value="ABC_TRANSPORTER_2"/>
    <property type="match status" value="1"/>
</dbReference>
<dbReference type="InterPro" id="IPR003593">
    <property type="entry name" value="AAA+_ATPase"/>
</dbReference>
<comment type="similarity">
    <text evidence="1">Belongs to the ABC transporter superfamily.</text>
</comment>
<evidence type="ECO:0000256" key="2">
    <source>
        <dbReference type="ARBA" id="ARBA00022448"/>
    </source>
</evidence>
<accession>A0A853CN93</accession>
<keyword evidence="3" id="KW-0547">Nucleotide-binding</keyword>
<evidence type="ECO:0000256" key="5">
    <source>
        <dbReference type="ARBA" id="ARBA00022970"/>
    </source>
</evidence>
<dbReference type="SUPFAM" id="SSF52540">
    <property type="entry name" value="P-loop containing nucleoside triphosphate hydrolases"/>
    <property type="match status" value="1"/>
</dbReference>
<keyword evidence="5" id="KW-0029">Amino-acid transport</keyword>
<feature type="domain" description="ABC transporter" evidence="6">
    <location>
        <begin position="4"/>
        <end position="234"/>
    </location>
</feature>
<keyword evidence="4 7" id="KW-0067">ATP-binding</keyword>
<keyword evidence="8" id="KW-1185">Reference proteome</keyword>
<dbReference type="SMART" id="SM00382">
    <property type="entry name" value="AAA"/>
    <property type="match status" value="1"/>
</dbReference>
<evidence type="ECO:0000256" key="4">
    <source>
        <dbReference type="ARBA" id="ARBA00022840"/>
    </source>
</evidence>
<evidence type="ECO:0000259" key="6">
    <source>
        <dbReference type="PROSITE" id="PS50893"/>
    </source>
</evidence>